<dbReference type="OrthoDB" id="413460at2759"/>
<dbReference type="GeneID" id="36398224"/>
<dbReference type="InterPro" id="IPR014001">
    <property type="entry name" value="Helicase_ATP-bd"/>
</dbReference>
<dbReference type="SUPFAM" id="SSF52540">
    <property type="entry name" value="P-loop containing nucleoside triphosphate hydrolases"/>
    <property type="match status" value="2"/>
</dbReference>
<feature type="region of interest" description="Disordered" evidence="2">
    <location>
        <begin position="877"/>
        <end position="901"/>
    </location>
</feature>
<dbReference type="GO" id="GO:0016787">
    <property type="term" value="F:hydrolase activity"/>
    <property type="evidence" value="ECO:0007669"/>
    <property type="project" value="UniProtKB-KW"/>
</dbReference>
<keyword evidence="1" id="KW-0378">Hydrolase</keyword>
<dbReference type="SMART" id="SM00490">
    <property type="entry name" value="HELICc"/>
    <property type="match status" value="1"/>
</dbReference>
<dbReference type="InterPro" id="IPR000330">
    <property type="entry name" value="SNF2_N"/>
</dbReference>
<proteinExistence type="predicted"/>
<dbReference type="FunFam" id="3.40.50.10810:FF:000094">
    <property type="entry name" value="DNA excision repair protein ERCC-6"/>
    <property type="match status" value="1"/>
</dbReference>
<feature type="compositionally biased region" description="Low complexity" evidence="2">
    <location>
        <begin position="1"/>
        <end position="42"/>
    </location>
</feature>
<evidence type="ECO:0000313" key="5">
    <source>
        <dbReference type="EMBL" id="CEG35197.1"/>
    </source>
</evidence>
<dbReference type="RefSeq" id="XP_024571566.1">
    <property type="nucleotide sequence ID" value="XM_024719334.1"/>
</dbReference>
<dbReference type="InterPro" id="IPR049730">
    <property type="entry name" value="SNF2/RAD54-like_C"/>
</dbReference>
<feature type="compositionally biased region" description="Basic residues" evidence="2">
    <location>
        <begin position="76"/>
        <end position="92"/>
    </location>
</feature>
<dbReference type="GO" id="GO:0005524">
    <property type="term" value="F:ATP binding"/>
    <property type="evidence" value="ECO:0007669"/>
    <property type="project" value="InterPro"/>
</dbReference>
<name>A0A0P1A5M4_PLAHL</name>
<dbReference type="PROSITE" id="PS51194">
    <property type="entry name" value="HELICASE_CTER"/>
    <property type="match status" value="1"/>
</dbReference>
<keyword evidence="6" id="KW-1185">Reference proteome</keyword>
<dbReference type="Pfam" id="PF00176">
    <property type="entry name" value="SNF2-rel_dom"/>
    <property type="match status" value="1"/>
</dbReference>
<feature type="region of interest" description="Disordered" evidence="2">
    <location>
        <begin position="1"/>
        <end position="130"/>
    </location>
</feature>
<dbReference type="InterPro" id="IPR038718">
    <property type="entry name" value="SNF2-like_sf"/>
</dbReference>
<dbReference type="GO" id="GO:0005634">
    <property type="term" value="C:nucleus"/>
    <property type="evidence" value="ECO:0007669"/>
    <property type="project" value="TreeGrafter"/>
</dbReference>
<dbReference type="InterPro" id="IPR027417">
    <property type="entry name" value="P-loop_NTPase"/>
</dbReference>
<dbReference type="Gene3D" id="3.40.50.300">
    <property type="entry name" value="P-loop containing nucleotide triphosphate hydrolases"/>
    <property type="match status" value="1"/>
</dbReference>
<dbReference type="CDD" id="cd18000">
    <property type="entry name" value="DEXHc_ERCC6"/>
    <property type="match status" value="1"/>
</dbReference>
<dbReference type="Proteomes" id="UP000054928">
    <property type="component" value="Unassembled WGS sequence"/>
</dbReference>
<feature type="domain" description="Helicase C-terminal" evidence="4">
    <location>
        <begin position="599"/>
        <end position="757"/>
    </location>
</feature>
<dbReference type="PANTHER" id="PTHR45629">
    <property type="entry name" value="SNF2/RAD54 FAMILY MEMBER"/>
    <property type="match status" value="1"/>
</dbReference>
<dbReference type="PANTHER" id="PTHR45629:SF7">
    <property type="entry name" value="DNA EXCISION REPAIR PROTEIN ERCC-6-RELATED"/>
    <property type="match status" value="1"/>
</dbReference>
<evidence type="ECO:0000313" key="6">
    <source>
        <dbReference type="Proteomes" id="UP000054928"/>
    </source>
</evidence>
<dbReference type="Gene3D" id="3.40.50.10810">
    <property type="entry name" value="Tandem AAA-ATPase domain"/>
    <property type="match status" value="1"/>
</dbReference>
<dbReference type="InterPro" id="IPR001650">
    <property type="entry name" value="Helicase_C-like"/>
</dbReference>
<evidence type="ECO:0000256" key="2">
    <source>
        <dbReference type="SAM" id="MobiDB-lite"/>
    </source>
</evidence>
<evidence type="ECO:0000259" key="4">
    <source>
        <dbReference type="PROSITE" id="PS51194"/>
    </source>
</evidence>
<dbReference type="Pfam" id="PF00271">
    <property type="entry name" value="Helicase_C"/>
    <property type="match status" value="1"/>
</dbReference>
<feature type="domain" description="Helicase ATP-binding" evidence="3">
    <location>
        <begin position="234"/>
        <end position="417"/>
    </location>
</feature>
<dbReference type="CDD" id="cd18793">
    <property type="entry name" value="SF2_C_SNF"/>
    <property type="match status" value="1"/>
</dbReference>
<sequence length="1026" mass="115528">MPSSTSFAAFSSSGASRSTPSPSPQSSSSPQTTQPTFLSPPSLEDTAEASDASEFDKSSSHDDDSDYSPHSSRTTTIKRKQTKKMVKRRRLVRAMDKDNTKNVKIQNSDTADELSTASKPSTSQTKHDRKVAAATWADDGSLDLYRRRLHELRQEFQDSINKSRKTFYNCPRRQDINKEEEKREEFCVEENDTETGATDYTPWDVIETASGLVAPKYVLTHLLPHQRDCLEWLHKLHERGVGGILGDDMGLGKTVQLASFIGSLHTVGRLRTVLLLCPASVLLQWVRELHKWSPWMRVVLLHASGTGITSSYSSECYEKLIDEIFQYEEEETTENKATNGGVVISTYENVRQYQKLFLTREWDYVVLDEGHRIRNPDAETTLACKQLRTVHRIILSGTPIQNRLRELWSLFDFVYPGRLGTLPTFEDEFVLPIRAGGYATATKMQVLMAYKCALALKDLIEPFLLRRTKQEIQCGETSDRGNLLPGKQEHIIFCRLTKRQRALYKRFLASPEVALVLRREIRPFRAIMILRHICNHPDLLTSFGNGELADKKQQLYDEDEEDLDNLVSLLNQVDQEDETEDGDHVPSFGDAASSGKMIVLQKILDLWKEQGHRVLIFTQTRGMLDILESFMSKLGHNCTRLDGTTNVTERQQRLDAFNDCNSNLFAFLLTTRAGGIGVNLVGADRVVVFDPDWNPSTDVQARERAWRIGQQKPVTVYRLVTAGTIEEKIYHRQIFKQYLTSKVLHDAKRKRCFNKHTLRDLFVLEDDKEGENGGIETTDLFVAGNVDRPMEPADDVLTTPSTSDANVGDNDVVLKQLFDGGDVRGVFDHSAVEFEGVQNQEADLVEIEATNVAKGALSALRASGALVRQQRESIYTPTWTGRSGTAGDPSQRRQSAIRGRGALRGRRERSGCVSSREMLAKIRQRQEGVAKSAAKPLISSVPTLSASDMTKRLHAFLVANPAGVTTERLLEIFGNIIAPKDKLVFRHVLREMAICRGRRWTLKPSYDTTAKMTIASSAPPCRQVNR</sequence>
<organism evidence="5 6">
    <name type="scientific">Plasmopara halstedii</name>
    <name type="common">Downy mildew of sunflower</name>
    <dbReference type="NCBI Taxonomy" id="4781"/>
    <lineage>
        <taxon>Eukaryota</taxon>
        <taxon>Sar</taxon>
        <taxon>Stramenopiles</taxon>
        <taxon>Oomycota</taxon>
        <taxon>Peronosporomycetes</taxon>
        <taxon>Peronosporales</taxon>
        <taxon>Peronosporaceae</taxon>
        <taxon>Plasmopara</taxon>
    </lineage>
</organism>
<dbReference type="STRING" id="4781.A0A0P1A5M4"/>
<dbReference type="SMART" id="SM00487">
    <property type="entry name" value="DEXDc"/>
    <property type="match status" value="1"/>
</dbReference>
<dbReference type="InterPro" id="IPR050496">
    <property type="entry name" value="SNF2_RAD54_helicase_repair"/>
</dbReference>
<dbReference type="GO" id="GO:0008094">
    <property type="term" value="F:ATP-dependent activity, acting on DNA"/>
    <property type="evidence" value="ECO:0007669"/>
    <property type="project" value="TreeGrafter"/>
</dbReference>
<protein>
    <submittedName>
        <fullName evidence="5">Dna excision repair protein ercc-6</fullName>
    </submittedName>
</protein>
<accession>A0A0P1A5M4</accession>
<evidence type="ECO:0000259" key="3">
    <source>
        <dbReference type="PROSITE" id="PS51192"/>
    </source>
</evidence>
<dbReference type="EMBL" id="CCYD01000019">
    <property type="protein sequence ID" value="CEG35197.1"/>
    <property type="molecule type" value="Genomic_DNA"/>
</dbReference>
<feature type="compositionally biased region" description="Polar residues" evidence="2">
    <location>
        <begin position="102"/>
        <end position="124"/>
    </location>
</feature>
<dbReference type="OMA" id="PTWTGQF"/>
<dbReference type="PROSITE" id="PS51192">
    <property type="entry name" value="HELICASE_ATP_BIND_1"/>
    <property type="match status" value="1"/>
</dbReference>
<reference evidence="6" key="1">
    <citation type="submission" date="2014-09" db="EMBL/GenBank/DDBJ databases">
        <authorList>
            <person name="Sharma Rahul"/>
            <person name="Thines Marco"/>
        </authorList>
    </citation>
    <scope>NUCLEOTIDE SEQUENCE [LARGE SCALE GENOMIC DNA]</scope>
</reference>
<dbReference type="GO" id="GO:0006283">
    <property type="term" value="P:transcription-coupled nucleotide-excision repair"/>
    <property type="evidence" value="ECO:0007669"/>
    <property type="project" value="TreeGrafter"/>
</dbReference>
<evidence type="ECO:0000256" key="1">
    <source>
        <dbReference type="ARBA" id="ARBA00022801"/>
    </source>
</evidence>
<dbReference type="AlphaFoldDB" id="A0A0P1A5M4"/>